<proteinExistence type="predicted"/>
<protein>
    <recommendedName>
        <fullName evidence="2">Rx N-terminal domain-containing protein</fullName>
    </recommendedName>
</protein>
<gene>
    <name evidence="1" type="ORF">Sradi_6528900</name>
</gene>
<dbReference type="AlphaFoldDB" id="A0AAW2JYR3"/>
<evidence type="ECO:0000313" key="1">
    <source>
        <dbReference type="EMBL" id="KAL0298691.1"/>
    </source>
</evidence>
<name>A0AAW2JYR3_SESRA</name>
<reference evidence="1" key="2">
    <citation type="journal article" date="2024" name="Plant">
        <title>Genomic evolution and insights into agronomic trait innovations of Sesamum species.</title>
        <authorList>
            <person name="Miao H."/>
            <person name="Wang L."/>
            <person name="Qu L."/>
            <person name="Liu H."/>
            <person name="Sun Y."/>
            <person name="Le M."/>
            <person name="Wang Q."/>
            <person name="Wei S."/>
            <person name="Zheng Y."/>
            <person name="Lin W."/>
            <person name="Duan Y."/>
            <person name="Cao H."/>
            <person name="Xiong S."/>
            <person name="Wang X."/>
            <person name="Wei L."/>
            <person name="Li C."/>
            <person name="Ma Q."/>
            <person name="Ju M."/>
            <person name="Zhao R."/>
            <person name="Li G."/>
            <person name="Mu C."/>
            <person name="Tian Q."/>
            <person name="Mei H."/>
            <person name="Zhang T."/>
            <person name="Gao T."/>
            <person name="Zhang H."/>
        </authorList>
    </citation>
    <scope>NUCLEOTIDE SEQUENCE</scope>
    <source>
        <strain evidence="1">G02</strain>
    </source>
</reference>
<organism evidence="1">
    <name type="scientific">Sesamum radiatum</name>
    <name type="common">Black benniseed</name>
    <dbReference type="NCBI Taxonomy" id="300843"/>
    <lineage>
        <taxon>Eukaryota</taxon>
        <taxon>Viridiplantae</taxon>
        <taxon>Streptophyta</taxon>
        <taxon>Embryophyta</taxon>
        <taxon>Tracheophyta</taxon>
        <taxon>Spermatophyta</taxon>
        <taxon>Magnoliopsida</taxon>
        <taxon>eudicotyledons</taxon>
        <taxon>Gunneridae</taxon>
        <taxon>Pentapetalae</taxon>
        <taxon>asterids</taxon>
        <taxon>lamiids</taxon>
        <taxon>Lamiales</taxon>
        <taxon>Pedaliaceae</taxon>
        <taxon>Sesamum</taxon>
    </lineage>
</organism>
<evidence type="ECO:0008006" key="2">
    <source>
        <dbReference type="Google" id="ProtNLM"/>
    </source>
</evidence>
<sequence length="78" mass="8666">MDERPSAQLPAQVGDVLPQWLARLEYLQKRLQDIQYRVMGAPAGEGTSIPFTEGVMADELPMNCRTLAIVEYDGTTDP</sequence>
<comment type="caution">
    <text evidence="1">The sequence shown here is derived from an EMBL/GenBank/DDBJ whole genome shotgun (WGS) entry which is preliminary data.</text>
</comment>
<reference evidence="1" key="1">
    <citation type="submission" date="2020-06" db="EMBL/GenBank/DDBJ databases">
        <authorList>
            <person name="Li T."/>
            <person name="Hu X."/>
            <person name="Zhang T."/>
            <person name="Song X."/>
            <person name="Zhang H."/>
            <person name="Dai N."/>
            <person name="Sheng W."/>
            <person name="Hou X."/>
            <person name="Wei L."/>
        </authorList>
    </citation>
    <scope>NUCLEOTIDE SEQUENCE</scope>
    <source>
        <strain evidence="1">G02</strain>
        <tissue evidence="1">Leaf</tissue>
    </source>
</reference>
<accession>A0AAW2JYR3</accession>
<dbReference type="EMBL" id="JACGWJ010000031">
    <property type="protein sequence ID" value="KAL0298691.1"/>
    <property type="molecule type" value="Genomic_DNA"/>
</dbReference>